<dbReference type="PRINTS" id="PR00812">
    <property type="entry name" value="BCTERIALGSPF"/>
</dbReference>
<gene>
    <name evidence="13" type="ORF">DXX93_16815</name>
</gene>
<comment type="similarity">
    <text evidence="2 9">Belongs to the GSP F family.</text>
</comment>
<dbReference type="PANTHER" id="PTHR30012">
    <property type="entry name" value="GENERAL SECRETION PATHWAY PROTEIN"/>
    <property type="match status" value="1"/>
</dbReference>
<dbReference type="RefSeq" id="WP_116009118.1">
    <property type="nucleotide sequence ID" value="NZ_QUOU01000001.1"/>
</dbReference>
<keyword evidence="3 9" id="KW-0813">Transport</keyword>
<feature type="domain" description="Type II secretion system protein GspF" evidence="12">
    <location>
        <begin position="93"/>
        <end position="215"/>
    </location>
</feature>
<evidence type="ECO:0000256" key="7">
    <source>
        <dbReference type="ARBA" id="ARBA00022989"/>
    </source>
</evidence>
<dbReference type="PROSITE" id="PS00874">
    <property type="entry name" value="T2SP_F"/>
    <property type="match status" value="1"/>
</dbReference>
<feature type="transmembrane region" description="Helical" evidence="11">
    <location>
        <begin position="234"/>
        <end position="260"/>
    </location>
</feature>
<evidence type="ECO:0000256" key="3">
    <source>
        <dbReference type="ARBA" id="ARBA00022448"/>
    </source>
</evidence>
<proteinExistence type="inferred from homology"/>
<feature type="region of interest" description="Disordered" evidence="10">
    <location>
        <begin position="1"/>
        <end position="21"/>
    </location>
</feature>
<dbReference type="InterPro" id="IPR018076">
    <property type="entry name" value="T2SS_GspF_dom"/>
</dbReference>
<dbReference type="Gene3D" id="1.20.81.30">
    <property type="entry name" value="Type II secretion system (T2SS), domain F"/>
    <property type="match status" value="2"/>
</dbReference>
<keyword evidence="6 9" id="KW-0812">Transmembrane</keyword>
<keyword evidence="5" id="KW-0997">Cell inner membrane</keyword>
<dbReference type="EMBL" id="QUOU01000001">
    <property type="protein sequence ID" value="REL28058.1"/>
    <property type="molecule type" value="Genomic_DNA"/>
</dbReference>
<dbReference type="InterPro" id="IPR001992">
    <property type="entry name" value="T2SS_GspF/T4SS_PilC_CS"/>
</dbReference>
<feature type="domain" description="Type II secretion system protein GspF" evidence="12">
    <location>
        <begin position="297"/>
        <end position="418"/>
    </location>
</feature>
<dbReference type="PANTHER" id="PTHR30012:SF7">
    <property type="entry name" value="PROTEIN TRANSPORT PROTEIN HOFC HOMOLOG"/>
    <property type="match status" value="1"/>
</dbReference>
<feature type="transmembrane region" description="Helical" evidence="11">
    <location>
        <begin position="400"/>
        <end position="420"/>
    </location>
</feature>
<evidence type="ECO:0000256" key="1">
    <source>
        <dbReference type="ARBA" id="ARBA00004429"/>
    </source>
</evidence>
<evidence type="ECO:0000256" key="4">
    <source>
        <dbReference type="ARBA" id="ARBA00022475"/>
    </source>
</evidence>
<comment type="subcellular location">
    <subcellularLocation>
        <location evidence="1 9">Cell inner membrane</location>
        <topology evidence="1 9">Multi-pass membrane protein</topology>
    </subcellularLocation>
</comment>
<feature type="compositionally biased region" description="Low complexity" evidence="10">
    <location>
        <begin position="1"/>
        <end position="13"/>
    </location>
</feature>
<evidence type="ECO:0000256" key="11">
    <source>
        <dbReference type="SAM" id="Phobius"/>
    </source>
</evidence>
<dbReference type="InterPro" id="IPR003004">
    <property type="entry name" value="GspF/PilC"/>
</dbReference>
<evidence type="ECO:0000313" key="14">
    <source>
        <dbReference type="Proteomes" id="UP000256478"/>
    </source>
</evidence>
<dbReference type="AlphaFoldDB" id="A0A3E0TU24"/>
<dbReference type="GO" id="GO:0005886">
    <property type="term" value="C:plasma membrane"/>
    <property type="evidence" value="ECO:0007669"/>
    <property type="project" value="UniProtKB-SubCell"/>
</dbReference>
<comment type="caution">
    <text evidence="13">The sequence shown here is derived from an EMBL/GenBank/DDBJ whole genome shotgun (WGS) entry which is preliminary data.</text>
</comment>
<dbReference type="Pfam" id="PF00482">
    <property type="entry name" value="T2SSF"/>
    <property type="match status" value="2"/>
</dbReference>
<dbReference type="Proteomes" id="UP000256478">
    <property type="component" value="Unassembled WGS sequence"/>
</dbReference>
<protein>
    <submittedName>
        <fullName evidence="13">Type II secretion system F family protein</fullName>
    </submittedName>
</protein>
<evidence type="ECO:0000256" key="5">
    <source>
        <dbReference type="ARBA" id="ARBA00022519"/>
    </source>
</evidence>
<accession>A0A3E0TU24</accession>
<evidence type="ECO:0000256" key="2">
    <source>
        <dbReference type="ARBA" id="ARBA00005745"/>
    </source>
</evidence>
<keyword evidence="8 11" id="KW-0472">Membrane</keyword>
<evidence type="ECO:0000256" key="8">
    <source>
        <dbReference type="ARBA" id="ARBA00023136"/>
    </source>
</evidence>
<evidence type="ECO:0000259" key="12">
    <source>
        <dbReference type="Pfam" id="PF00482"/>
    </source>
</evidence>
<evidence type="ECO:0000256" key="9">
    <source>
        <dbReference type="RuleBase" id="RU003923"/>
    </source>
</evidence>
<dbReference type="OrthoDB" id="9805682at2"/>
<name>A0A3E0TU24_9GAMM</name>
<evidence type="ECO:0000256" key="10">
    <source>
        <dbReference type="SAM" id="MobiDB-lite"/>
    </source>
</evidence>
<evidence type="ECO:0000313" key="13">
    <source>
        <dbReference type="EMBL" id="REL28058.1"/>
    </source>
</evidence>
<dbReference type="FunFam" id="1.20.81.30:FF:000001">
    <property type="entry name" value="Type II secretion system protein F"/>
    <property type="match status" value="2"/>
</dbReference>
<keyword evidence="7 11" id="KW-1133">Transmembrane helix</keyword>
<reference evidence="13 14" key="1">
    <citation type="submission" date="2018-08" db="EMBL/GenBank/DDBJ databases">
        <title>Thalassotalea euphylliae genome.</title>
        <authorList>
            <person name="Summers S."/>
            <person name="Rice S.A."/>
            <person name="Freckelton M.L."/>
            <person name="Nedved B.T."/>
            <person name="Hadfield M.G."/>
        </authorList>
    </citation>
    <scope>NUCLEOTIDE SEQUENCE [LARGE SCALE GENOMIC DNA]</scope>
    <source>
        <strain evidence="13 14">H1</strain>
    </source>
</reference>
<keyword evidence="4" id="KW-1003">Cell membrane</keyword>
<sequence>MAVGSASKSSPPKSKAKDKNVKTKANDIFIWQGVNRKGKKINGELSAANVLELKAQLRKQGITPGKIKKKPRPLFGIGGGSKPITPADIATVTRQIATMLGAGVPLVQSIEMIAKGNDNGNMQELLTSIGNKLASGLPLSDCLREHPKYFDDLYCDLVASGEQSGALETIYDRIATYKEKAEALKAKIKKALTYPIAVLVVALVVTSILLIFVVPTFQEIFESFGAELPAFTLLVIAISEVMQSYWYLGIGALFIIGFLFKRAHRNSQKFRDNVDKSILRIPVIGDILDKAAVARYARTLSTTFAAGVPLIDALESAAGASGNAVYRDAILDIRSEVSSGMQMNLAMRNSQIFPDMVIQMVAIGEESGAVDDMLAKVATVYEAEVDNAVDNLTALLEPMIMAVLGVVIGGLIIAMYLPIFQIGQVV</sequence>
<evidence type="ECO:0000256" key="6">
    <source>
        <dbReference type="ARBA" id="ARBA00022692"/>
    </source>
</evidence>
<dbReference type="GO" id="GO:0015628">
    <property type="term" value="P:protein secretion by the type II secretion system"/>
    <property type="evidence" value="ECO:0007669"/>
    <property type="project" value="TreeGrafter"/>
</dbReference>
<dbReference type="InterPro" id="IPR042094">
    <property type="entry name" value="T2SS_GspF_sf"/>
</dbReference>
<organism evidence="13 14">
    <name type="scientific">Thalassotalea euphylliae</name>
    <dbReference type="NCBI Taxonomy" id="1655234"/>
    <lineage>
        <taxon>Bacteria</taxon>
        <taxon>Pseudomonadati</taxon>
        <taxon>Pseudomonadota</taxon>
        <taxon>Gammaproteobacteria</taxon>
        <taxon>Alteromonadales</taxon>
        <taxon>Colwelliaceae</taxon>
        <taxon>Thalassotalea</taxon>
    </lineage>
</organism>
<feature type="transmembrane region" description="Helical" evidence="11">
    <location>
        <begin position="192"/>
        <end position="214"/>
    </location>
</feature>